<dbReference type="PANTHER" id="PTHR44329:SF288">
    <property type="entry name" value="MITOGEN-ACTIVATED PROTEIN KINASE KINASE KINASE 20"/>
    <property type="match status" value="1"/>
</dbReference>
<dbReference type="AlphaFoldDB" id="A0A397UIS9"/>
<dbReference type="EMBL" id="QKWP01001477">
    <property type="protein sequence ID" value="RIB08679.1"/>
    <property type="molecule type" value="Genomic_DNA"/>
</dbReference>
<dbReference type="InterPro" id="IPR001245">
    <property type="entry name" value="Ser-Thr/Tyr_kinase_cat_dom"/>
</dbReference>
<evidence type="ECO:0000256" key="1">
    <source>
        <dbReference type="ARBA" id="ARBA00022679"/>
    </source>
</evidence>
<dbReference type="InterPro" id="IPR011009">
    <property type="entry name" value="Kinase-like_dom_sf"/>
</dbReference>
<dbReference type="SUPFAM" id="SSF56112">
    <property type="entry name" value="Protein kinase-like (PK-like)"/>
    <property type="match status" value="1"/>
</dbReference>
<gene>
    <name evidence="6" type="ORF">C2G38_1982474</name>
</gene>
<accession>A0A397UIS9</accession>
<dbReference type="InterPro" id="IPR000719">
    <property type="entry name" value="Prot_kinase_dom"/>
</dbReference>
<sequence>MRKSDIYSFGIILWEISSGKPPFKSFELGVVLCAYIVQGHREKPVEGALPQYVELYEQCWDNDPDIRPDTESILETLNKLISPDTI</sequence>
<organism evidence="6 7">
    <name type="scientific">Gigaspora rosea</name>
    <dbReference type="NCBI Taxonomy" id="44941"/>
    <lineage>
        <taxon>Eukaryota</taxon>
        <taxon>Fungi</taxon>
        <taxon>Fungi incertae sedis</taxon>
        <taxon>Mucoromycota</taxon>
        <taxon>Glomeromycotina</taxon>
        <taxon>Glomeromycetes</taxon>
        <taxon>Diversisporales</taxon>
        <taxon>Gigasporaceae</taxon>
        <taxon>Gigaspora</taxon>
    </lineage>
</organism>
<dbReference type="GO" id="GO:0004674">
    <property type="term" value="F:protein serine/threonine kinase activity"/>
    <property type="evidence" value="ECO:0007669"/>
    <property type="project" value="TreeGrafter"/>
</dbReference>
<dbReference type="GO" id="GO:0005524">
    <property type="term" value="F:ATP binding"/>
    <property type="evidence" value="ECO:0007669"/>
    <property type="project" value="UniProtKB-KW"/>
</dbReference>
<keyword evidence="3 6" id="KW-0418">Kinase</keyword>
<proteinExistence type="predicted"/>
<feature type="non-terminal residue" evidence="6">
    <location>
        <position position="86"/>
    </location>
</feature>
<dbReference type="Gene3D" id="1.10.510.10">
    <property type="entry name" value="Transferase(Phosphotransferase) domain 1"/>
    <property type="match status" value="1"/>
</dbReference>
<evidence type="ECO:0000256" key="3">
    <source>
        <dbReference type="ARBA" id="ARBA00022777"/>
    </source>
</evidence>
<keyword evidence="4" id="KW-0067">ATP-binding</keyword>
<keyword evidence="7" id="KW-1185">Reference proteome</keyword>
<reference evidence="6 7" key="1">
    <citation type="submission" date="2018-06" db="EMBL/GenBank/DDBJ databases">
        <title>Comparative genomics reveals the genomic features of Rhizophagus irregularis, R. cerebriforme, R. diaphanum and Gigaspora rosea, and their symbiotic lifestyle signature.</title>
        <authorList>
            <person name="Morin E."/>
            <person name="San Clemente H."/>
            <person name="Chen E.C.H."/>
            <person name="De La Providencia I."/>
            <person name="Hainaut M."/>
            <person name="Kuo A."/>
            <person name="Kohler A."/>
            <person name="Murat C."/>
            <person name="Tang N."/>
            <person name="Roy S."/>
            <person name="Loubradou J."/>
            <person name="Henrissat B."/>
            <person name="Grigoriev I.V."/>
            <person name="Corradi N."/>
            <person name="Roux C."/>
            <person name="Martin F.M."/>
        </authorList>
    </citation>
    <scope>NUCLEOTIDE SEQUENCE [LARGE SCALE GENOMIC DNA]</scope>
    <source>
        <strain evidence="6 7">DAOM 194757</strain>
    </source>
</reference>
<keyword evidence="1" id="KW-0808">Transferase</keyword>
<keyword evidence="2" id="KW-0547">Nucleotide-binding</keyword>
<comment type="caution">
    <text evidence="6">The sequence shown here is derived from an EMBL/GenBank/DDBJ whole genome shotgun (WGS) entry which is preliminary data.</text>
</comment>
<dbReference type="Pfam" id="PF07714">
    <property type="entry name" value="PK_Tyr_Ser-Thr"/>
    <property type="match status" value="1"/>
</dbReference>
<evidence type="ECO:0000256" key="4">
    <source>
        <dbReference type="ARBA" id="ARBA00022840"/>
    </source>
</evidence>
<dbReference type="PROSITE" id="PS50011">
    <property type="entry name" value="PROTEIN_KINASE_DOM"/>
    <property type="match status" value="1"/>
</dbReference>
<dbReference type="OrthoDB" id="2353542at2759"/>
<dbReference type="STRING" id="44941.A0A397UIS9"/>
<feature type="domain" description="Protein kinase" evidence="5">
    <location>
        <begin position="1"/>
        <end position="81"/>
    </location>
</feature>
<evidence type="ECO:0000256" key="2">
    <source>
        <dbReference type="ARBA" id="ARBA00022741"/>
    </source>
</evidence>
<dbReference type="PANTHER" id="PTHR44329">
    <property type="entry name" value="SERINE/THREONINE-PROTEIN KINASE TNNI3K-RELATED"/>
    <property type="match status" value="1"/>
</dbReference>
<name>A0A397UIS9_9GLOM</name>
<protein>
    <submittedName>
        <fullName evidence="6">Kinase-like domain-containing protein</fullName>
    </submittedName>
</protein>
<dbReference type="Proteomes" id="UP000266673">
    <property type="component" value="Unassembled WGS sequence"/>
</dbReference>
<dbReference type="InterPro" id="IPR051681">
    <property type="entry name" value="Ser/Thr_Kinases-Pseudokinases"/>
</dbReference>
<evidence type="ECO:0000313" key="6">
    <source>
        <dbReference type="EMBL" id="RIB08679.1"/>
    </source>
</evidence>
<evidence type="ECO:0000313" key="7">
    <source>
        <dbReference type="Proteomes" id="UP000266673"/>
    </source>
</evidence>
<evidence type="ECO:0000259" key="5">
    <source>
        <dbReference type="PROSITE" id="PS50011"/>
    </source>
</evidence>